<dbReference type="PROSITE" id="PS50904">
    <property type="entry name" value="PRELI_MSF1"/>
    <property type="match status" value="1"/>
</dbReference>
<feature type="domain" description="PRELI/MSF1" evidence="2">
    <location>
        <begin position="1"/>
        <end position="175"/>
    </location>
</feature>
<evidence type="ECO:0000259" key="2">
    <source>
        <dbReference type="PROSITE" id="PS50904"/>
    </source>
</evidence>
<reference evidence="3 4" key="1">
    <citation type="submission" date="2023-11" db="EMBL/GenBank/DDBJ databases">
        <title>Dfirmibasis_genome.</title>
        <authorList>
            <person name="Edelbroek B."/>
            <person name="Kjellin J."/>
            <person name="Jerlstrom-Hultqvist J."/>
            <person name="Soderbom F."/>
        </authorList>
    </citation>
    <scope>NUCLEOTIDE SEQUENCE [LARGE SCALE GENOMIC DNA]</scope>
    <source>
        <strain evidence="3 4">TNS-C-14</strain>
    </source>
</reference>
<dbReference type="GO" id="GO:0005758">
    <property type="term" value="C:mitochondrial intermembrane space"/>
    <property type="evidence" value="ECO:0007669"/>
    <property type="project" value="InterPro"/>
</dbReference>
<protein>
    <recommendedName>
        <fullName evidence="2">PRELI/MSF1 domain-containing protein</fullName>
    </recommendedName>
</protein>
<name>A0AAN7U6A5_9MYCE</name>
<comment type="caution">
    <text evidence="3">The sequence shown here is derived from an EMBL/GenBank/DDBJ whole genome shotgun (WGS) entry which is preliminary data.</text>
</comment>
<dbReference type="Proteomes" id="UP001344447">
    <property type="component" value="Unassembled WGS sequence"/>
</dbReference>
<gene>
    <name evidence="3" type="ORF">RB653_003759</name>
</gene>
<dbReference type="InterPro" id="IPR037365">
    <property type="entry name" value="Slowmo/Ups"/>
</dbReference>
<dbReference type="AlphaFoldDB" id="A0AAN7U6A5"/>
<feature type="compositionally biased region" description="Low complexity" evidence="1">
    <location>
        <begin position="185"/>
        <end position="254"/>
    </location>
</feature>
<dbReference type="PANTHER" id="PTHR11158">
    <property type="entry name" value="MSF1/PX19 RELATED"/>
    <property type="match status" value="1"/>
</dbReference>
<dbReference type="InterPro" id="IPR006797">
    <property type="entry name" value="PRELI/MSF1_dom"/>
</dbReference>
<keyword evidence="4" id="KW-1185">Reference proteome</keyword>
<feature type="region of interest" description="Disordered" evidence="1">
    <location>
        <begin position="178"/>
        <end position="269"/>
    </location>
</feature>
<accession>A0AAN7U6A5</accession>
<dbReference type="EMBL" id="JAVFKY010000001">
    <property type="protein sequence ID" value="KAK5582176.1"/>
    <property type="molecule type" value="Genomic_DNA"/>
</dbReference>
<organism evidence="3 4">
    <name type="scientific">Dictyostelium firmibasis</name>
    <dbReference type="NCBI Taxonomy" id="79012"/>
    <lineage>
        <taxon>Eukaryota</taxon>
        <taxon>Amoebozoa</taxon>
        <taxon>Evosea</taxon>
        <taxon>Eumycetozoa</taxon>
        <taxon>Dictyostelia</taxon>
        <taxon>Dictyosteliales</taxon>
        <taxon>Dictyosteliaceae</taxon>
        <taxon>Dictyostelium</taxon>
    </lineage>
</organism>
<sequence length="269" mass="30858">MPASHTFPAYTYECPLEFYWEVYNKRFPNHPLFPFIIDSEIIEQITEENGNEKRIRKTKLEVDAPGWFKTLFDIKYSVFIEESYHDKVNRKITIKTTNETLSTKAKMLDITVYEVHPENPNWCQFTQTGTVELLVSVLGFQKKIEKYVLDLYKSRYDESRELDKKMVELYREEILKEQEAKKQQEQTSTTTTTETTETATISTTSISIENNANSSSSSVVSTTQTATTTTTTINIENDSNNTAASSSSNALVSSTEGTELNRQEEEIKV</sequence>
<feature type="compositionally biased region" description="Basic and acidic residues" evidence="1">
    <location>
        <begin position="259"/>
        <end position="269"/>
    </location>
</feature>
<evidence type="ECO:0000313" key="3">
    <source>
        <dbReference type="EMBL" id="KAK5582176.1"/>
    </source>
</evidence>
<dbReference type="Pfam" id="PF04707">
    <property type="entry name" value="PRELI"/>
    <property type="match status" value="1"/>
</dbReference>
<proteinExistence type="predicted"/>
<evidence type="ECO:0000313" key="4">
    <source>
        <dbReference type="Proteomes" id="UP001344447"/>
    </source>
</evidence>
<evidence type="ECO:0000256" key="1">
    <source>
        <dbReference type="SAM" id="MobiDB-lite"/>
    </source>
</evidence>